<dbReference type="InterPro" id="IPR054722">
    <property type="entry name" value="PolX-like_BBD"/>
</dbReference>
<reference evidence="4" key="2">
    <citation type="submission" date="2022-01" db="EMBL/GenBank/DDBJ databases">
        <authorList>
            <person name="Yamashiro T."/>
            <person name="Shiraishi A."/>
            <person name="Satake H."/>
            <person name="Nakayama K."/>
        </authorList>
    </citation>
    <scope>NUCLEOTIDE SEQUENCE</scope>
</reference>
<reference evidence="4" key="1">
    <citation type="journal article" date="2022" name="Int. J. Mol. Sci.">
        <title>Draft Genome of Tanacetum Coccineum: Genomic Comparison of Closely Related Tanacetum-Family Plants.</title>
        <authorList>
            <person name="Yamashiro T."/>
            <person name="Shiraishi A."/>
            <person name="Nakayama K."/>
            <person name="Satake H."/>
        </authorList>
    </citation>
    <scope>NUCLEOTIDE SEQUENCE</scope>
</reference>
<evidence type="ECO:0000256" key="2">
    <source>
        <dbReference type="SAM" id="Coils"/>
    </source>
</evidence>
<feature type="coiled-coil region" evidence="2">
    <location>
        <begin position="123"/>
        <end position="157"/>
    </location>
</feature>
<dbReference type="Gene3D" id="3.30.420.10">
    <property type="entry name" value="Ribonuclease H-like superfamily/Ribonuclease H"/>
    <property type="match status" value="1"/>
</dbReference>
<evidence type="ECO:0000259" key="3">
    <source>
        <dbReference type="PROSITE" id="PS50994"/>
    </source>
</evidence>
<name>A0ABQ4WDL2_9ASTR</name>
<sequence>MRSLNALKFVPQQELSREQVYWLPANEIASQASTPATPVTPYVPKSPPPSQVLATLHNIKAVFPQFDAIIKERTTVKPLYVSLPCYEYAKEFALQQVVPFLDYFKKHVQTADDTIVRSSNCLCEELRSNCDREHSKVVELEAEILKKQQMLHESEKRCTFIEKNHVNLQVKFQKYKECLQNQRVCDTSNSTASNAIFEINKLKDQLHGKDDTIRNLQTQINITRMLNVGSTVGSFDKQALETELTQLKDALTSVRIQIDGYKAENVNLKRRYEELSKSNAYSRSTFTAKINALMLRIPKLNTLSSTRTASIRKSDTSVLEDLKALSWKTCQEGSLLNLSDHRANGLLDEKSVSSEDEGTTRIRAFIAIAEDEPSIGKADARSGQWVDITITCSKVTLDQLLSEQVPGNIVKALGGKGRRKENNASKEVVFTKADEYSSKPPLEITLTLRLATYVIKKTEPKVLVVQVSCSKKNASPSSEQFLLTLMEEIKGIKDHIKIPSVTSLSGSQASSSKPSKQKDYLKRFVWYLDSGCSRHMTGVKQYLHRYSKESGPKVVFGDDSLGETEGYGSVNCNGITFTRVAYVNGLKHILINISQLCVANFKFLFTKSQGTIFNQNDEVVLIAPRRRDVYVIDMSSFNKESNACFLAKASLSINWLRQKRLSHLNFKNINNLAKYNLVSGIPSLTFSKDKNCLACEKGKHHRASFKTKRSFFISKSLHFLHMDLFGPVKPQAISHDKYTLVIVDEYSRYTWVFCLKKKSDAADCIMSFIRKIETLNEVKVKQLGSDNGTEFRNHKLEEFCDEKAVRTMSNSRLKRPIKTNLEERLSNNDLLNSKRSFNSKRHVKTAYDVFKGRSLDISYFYMFGCPVHIHNHKDHLGKFDEKADDGFFLGYSSVAKDFRVFNIRRQEMEETAHVTFSKDDEVISQTSTEGDAINFNEIGPSLMMNSLNLGLRILNALSTLNSPEVTADDYPVLNLDHPESFDNLESAETQDNVTNEQISNFHHSPSDEDIHLSHVPQDRWSREMHIELVNIIREPLASITTRAESEIQKSCSAHDCVFVNMSLITKRL</sequence>
<dbReference type="Pfam" id="PF13976">
    <property type="entry name" value="gag_pre-integrs"/>
    <property type="match status" value="1"/>
</dbReference>
<organism evidence="4 5">
    <name type="scientific">Tanacetum coccineum</name>
    <dbReference type="NCBI Taxonomy" id="301880"/>
    <lineage>
        <taxon>Eukaryota</taxon>
        <taxon>Viridiplantae</taxon>
        <taxon>Streptophyta</taxon>
        <taxon>Embryophyta</taxon>
        <taxon>Tracheophyta</taxon>
        <taxon>Spermatophyta</taxon>
        <taxon>Magnoliopsida</taxon>
        <taxon>eudicotyledons</taxon>
        <taxon>Gunneridae</taxon>
        <taxon>Pentapetalae</taxon>
        <taxon>asterids</taxon>
        <taxon>campanulids</taxon>
        <taxon>Asterales</taxon>
        <taxon>Asteraceae</taxon>
        <taxon>Asteroideae</taxon>
        <taxon>Anthemideae</taxon>
        <taxon>Anthemidinae</taxon>
        <taxon>Tanacetum</taxon>
    </lineage>
</organism>
<keyword evidence="1" id="KW-0378">Hydrolase</keyword>
<keyword evidence="2" id="KW-0175">Coiled coil</keyword>
<feature type="domain" description="Integrase catalytic" evidence="3">
    <location>
        <begin position="712"/>
        <end position="825"/>
    </location>
</feature>
<comment type="caution">
    <text evidence="4">The sequence shown here is derived from an EMBL/GenBank/DDBJ whole genome shotgun (WGS) entry which is preliminary data.</text>
</comment>
<dbReference type="Pfam" id="PF00665">
    <property type="entry name" value="rve"/>
    <property type="match status" value="1"/>
</dbReference>
<keyword evidence="5" id="KW-1185">Reference proteome</keyword>
<protein>
    <submittedName>
        <fullName evidence="4">Retrovirus-related pol polyprotein from transposon TNT 1-94</fullName>
    </submittedName>
</protein>
<dbReference type="PROSITE" id="PS50994">
    <property type="entry name" value="INTEGRASE"/>
    <property type="match status" value="1"/>
</dbReference>
<gene>
    <name evidence="4" type="ORF">Tco_0624285</name>
</gene>
<keyword evidence="1" id="KW-0645">Protease</keyword>
<evidence type="ECO:0000313" key="5">
    <source>
        <dbReference type="Proteomes" id="UP001151760"/>
    </source>
</evidence>
<evidence type="ECO:0000256" key="1">
    <source>
        <dbReference type="ARBA" id="ARBA00022670"/>
    </source>
</evidence>
<dbReference type="InterPro" id="IPR039537">
    <property type="entry name" value="Retrotran_Ty1/copia-like"/>
</dbReference>
<proteinExistence type="predicted"/>
<feature type="coiled-coil region" evidence="2">
    <location>
        <begin position="199"/>
        <end position="278"/>
    </location>
</feature>
<dbReference type="PANTHER" id="PTHR42648">
    <property type="entry name" value="TRANSPOSASE, PUTATIVE-RELATED"/>
    <property type="match status" value="1"/>
</dbReference>
<dbReference type="InterPro" id="IPR012337">
    <property type="entry name" value="RNaseH-like_sf"/>
</dbReference>
<dbReference type="PANTHER" id="PTHR42648:SF32">
    <property type="entry name" value="RIBONUCLEASE H-LIKE DOMAIN, GAG-PRE-INTEGRASE DOMAIN PROTEIN-RELATED"/>
    <property type="match status" value="1"/>
</dbReference>
<dbReference type="SUPFAM" id="SSF53098">
    <property type="entry name" value="Ribonuclease H-like"/>
    <property type="match status" value="1"/>
</dbReference>
<dbReference type="InterPro" id="IPR057670">
    <property type="entry name" value="SH3_retrovirus"/>
</dbReference>
<dbReference type="InterPro" id="IPR001584">
    <property type="entry name" value="Integrase_cat-core"/>
</dbReference>
<dbReference type="EMBL" id="BQNB010008550">
    <property type="protein sequence ID" value="GJS50923.1"/>
    <property type="molecule type" value="Genomic_DNA"/>
</dbReference>
<dbReference type="InterPro" id="IPR036397">
    <property type="entry name" value="RNaseH_sf"/>
</dbReference>
<dbReference type="Proteomes" id="UP001151760">
    <property type="component" value="Unassembled WGS sequence"/>
</dbReference>
<dbReference type="Pfam" id="PF22936">
    <property type="entry name" value="Pol_BBD"/>
    <property type="match status" value="1"/>
</dbReference>
<evidence type="ECO:0000313" key="4">
    <source>
        <dbReference type="EMBL" id="GJS50923.1"/>
    </source>
</evidence>
<dbReference type="InterPro" id="IPR025724">
    <property type="entry name" value="GAG-pre-integrase_dom"/>
</dbReference>
<accession>A0ABQ4WDL2</accession>
<dbReference type="Pfam" id="PF25597">
    <property type="entry name" value="SH3_retrovirus"/>
    <property type="match status" value="1"/>
</dbReference>